<keyword evidence="9" id="KW-1185">Reference proteome</keyword>
<evidence type="ECO:0000256" key="3">
    <source>
        <dbReference type="ARBA" id="ARBA00022989"/>
    </source>
</evidence>
<dbReference type="GO" id="GO:0035879">
    <property type="term" value="P:plasma membrane lactate transport"/>
    <property type="evidence" value="ECO:0007669"/>
    <property type="project" value="TreeGrafter"/>
</dbReference>
<dbReference type="SUPFAM" id="SSF103473">
    <property type="entry name" value="MFS general substrate transporter"/>
    <property type="match status" value="1"/>
</dbReference>
<evidence type="ECO:0000256" key="5">
    <source>
        <dbReference type="SAM" id="MobiDB-lite"/>
    </source>
</evidence>
<dbReference type="EMBL" id="AP028217">
    <property type="protein sequence ID" value="BEI94379.1"/>
    <property type="molecule type" value="Genomic_DNA"/>
</dbReference>
<feature type="transmembrane region" description="Helical" evidence="6">
    <location>
        <begin position="463"/>
        <end position="483"/>
    </location>
</feature>
<name>A0AA48QY76_9TREE</name>
<dbReference type="GO" id="GO:0005886">
    <property type="term" value="C:plasma membrane"/>
    <property type="evidence" value="ECO:0007669"/>
    <property type="project" value="TreeGrafter"/>
</dbReference>
<dbReference type="PANTHER" id="PTHR23508:SF10">
    <property type="entry name" value="CARBOXYLIC ACID TRANSPORTER PROTEIN HOMOLOG"/>
    <property type="match status" value="1"/>
</dbReference>
<dbReference type="InterPro" id="IPR020846">
    <property type="entry name" value="MFS_dom"/>
</dbReference>
<keyword evidence="2 6" id="KW-0812">Transmembrane</keyword>
<dbReference type="Pfam" id="PF07690">
    <property type="entry name" value="MFS_1"/>
    <property type="match status" value="1"/>
</dbReference>
<dbReference type="RefSeq" id="XP_060459644.1">
    <property type="nucleotide sequence ID" value="XM_060603340.1"/>
</dbReference>
<evidence type="ECO:0000313" key="8">
    <source>
        <dbReference type="EMBL" id="BEI94379.1"/>
    </source>
</evidence>
<dbReference type="KEGG" id="ccac:CcaHIS019_0608380"/>
<feature type="transmembrane region" description="Helical" evidence="6">
    <location>
        <begin position="174"/>
        <end position="194"/>
    </location>
</feature>
<feature type="transmembrane region" description="Helical" evidence="6">
    <location>
        <begin position="240"/>
        <end position="259"/>
    </location>
</feature>
<evidence type="ECO:0000256" key="1">
    <source>
        <dbReference type="ARBA" id="ARBA00004141"/>
    </source>
</evidence>
<protein>
    <recommendedName>
        <fullName evidence="7">Major facilitator superfamily (MFS) profile domain-containing protein</fullName>
    </recommendedName>
</protein>
<feature type="region of interest" description="Disordered" evidence="5">
    <location>
        <begin position="514"/>
        <end position="537"/>
    </location>
</feature>
<evidence type="ECO:0000256" key="4">
    <source>
        <dbReference type="ARBA" id="ARBA00023136"/>
    </source>
</evidence>
<accession>A0AA48QY76</accession>
<feature type="transmembrane region" description="Helical" evidence="6">
    <location>
        <begin position="80"/>
        <end position="100"/>
    </location>
</feature>
<feature type="transmembrane region" description="Helical" evidence="6">
    <location>
        <begin position="149"/>
        <end position="168"/>
    </location>
</feature>
<dbReference type="GeneID" id="85498249"/>
<evidence type="ECO:0000313" key="9">
    <source>
        <dbReference type="Proteomes" id="UP001233271"/>
    </source>
</evidence>
<dbReference type="Proteomes" id="UP001233271">
    <property type="component" value="Chromosome 6"/>
</dbReference>
<dbReference type="CDD" id="cd17316">
    <property type="entry name" value="MFS_SV2_like"/>
    <property type="match status" value="1"/>
</dbReference>
<dbReference type="AlphaFoldDB" id="A0AA48QY76"/>
<feature type="transmembrane region" description="Helical" evidence="6">
    <location>
        <begin position="366"/>
        <end position="384"/>
    </location>
</feature>
<feature type="region of interest" description="Disordered" evidence="5">
    <location>
        <begin position="1"/>
        <end position="26"/>
    </location>
</feature>
<gene>
    <name evidence="8" type="ORF">CcaverHIS019_0608380</name>
</gene>
<dbReference type="InterPro" id="IPR011701">
    <property type="entry name" value="MFS"/>
</dbReference>
<organism evidence="8 9">
    <name type="scientific">Cutaneotrichosporon cavernicola</name>
    <dbReference type="NCBI Taxonomy" id="279322"/>
    <lineage>
        <taxon>Eukaryota</taxon>
        <taxon>Fungi</taxon>
        <taxon>Dikarya</taxon>
        <taxon>Basidiomycota</taxon>
        <taxon>Agaricomycotina</taxon>
        <taxon>Tremellomycetes</taxon>
        <taxon>Trichosporonales</taxon>
        <taxon>Trichosporonaceae</taxon>
        <taxon>Cutaneotrichosporon</taxon>
    </lineage>
</organism>
<dbReference type="PROSITE" id="PS50850">
    <property type="entry name" value="MFS"/>
    <property type="match status" value="1"/>
</dbReference>
<evidence type="ECO:0000259" key="7">
    <source>
        <dbReference type="PROSITE" id="PS50850"/>
    </source>
</evidence>
<dbReference type="PANTHER" id="PTHR23508">
    <property type="entry name" value="CARBOXYLIC ACID TRANSPORTER PROTEIN HOMOLOG"/>
    <property type="match status" value="1"/>
</dbReference>
<dbReference type="InterPro" id="IPR036259">
    <property type="entry name" value="MFS_trans_sf"/>
</dbReference>
<proteinExistence type="predicted"/>
<feature type="transmembrane region" description="Helical" evidence="6">
    <location>
        <begin position="120"/>
        <end position="142"/>
    </location>
</feature>
<feature type="domain" description="Major facilitator superfamily (MFS) profile" evidence="7">
    <location>
        <begin position="84"/>
        <end position="487"/>
    </location>
</feature>
<feature type="transmembrane region" description="Helical" evidence="6">
    <location>
        <begin position="206"/>
        <end position="228"/>
    </location>
</feature>
<keyword evidence="3 6" id="KW-1133">Transmembrane helix</keyword>
<evidence type="ECO:0000256" key="6">
    <source>
        <dbReference type="SAM" id="Phobius"/>
    </source>
</evidence>
<dbReference type="GO" id="GO:0015355">
    <property type="term" value="F:secondary active monocarboxylate transmembrane transporter activity"/>
    <property type="evidence" value="ECO:0007669"/>
    <property type="project" value="TreeGrafter"/>
</dbReference>
<evidence type="ECO:0000256" key="2">
    <source>
        <dbReference type="ARBA" id="ARBA00022692"/>
    </source>
</evidence>
<keyword evidence="4 6" id="KW-0472">Membrane</keyword>
<comment type="subcellular location">
    <subcellularLocation>
        <location evidence="1">Membrane</location>
        <topology evidence="1">Multi-pass membrane protein</topology>
    </subcellularLocation>
</comment>
<sequence length="537" mass="59003">MDKQEIQHMHNAEQERAHDRAMGREDTGSFMGNLKTQIDTWHSNRGDRSVAASIIPVPGRNRTHDTPANPFKVLGRMTPLAYACFFSGWLAWFCDGFDYFSVPITLTDLAKEFDKTHADIAWALTVTTLVRVSGAVFFGILADQYGRRYTLTINMLLVCVFELATGFVKTYQQFLGLRAAFGVAMGGTYALAVATALENVPFEARGLVSGILQQGYAIGNLIAAVIGMTTGQTSKYHWRTLFFFGGGFSLLAAIVRFSIPESAQFKLAREEARAQQLSNKDQAKHFWHELRAMLRTNWLRCAWCVFVMAGFCFLAHASQDMYTTYLKVTKNISPVDANKISIISNCGAIVGGILGGNFSQFIGRRASILFSILWTAAFIPLWILPQSFGGLAAGGFFMQWGVQSAWGVVPIYLSEVSPPAFRALFLGLFYQLGNMASGASGTIEAVAGEHRTLPGTNTPDYATIQGIFVGVILAFVAICIIFGPEADAAHFELAKVAIQDGAGEAHMSDYIAEEDKHHSKHRVEDVQRKDSNAKSFV</sequence>
<feature type="transmembrane region" description="Helical" evidence="6">
    <location>
        <begin position="337"/>
        <end position="354"/>
    </location>
</feature>
<dbReference type="Gene3D" id="1.20.1250.20">
    <property type="entry name" value="MFS general substrate transporter like domains"/>
    <property type="match status" value="2"/>
</dbReference>
<reference evidence="8" key="1">
    <citation type="journal article" date="2023" name="BMC Genomics">
        <title>Chromosome-level genome assemblies of Cutaneotrichosporon spp. (Trichosporonales, Basidiomycota) reveal imbalanced evolution between nucleotide sequences and chromosome synteny.</title>
        <authorList>
            <person name="Kobayashi Y."/>
            <person name="Kayamori A."/>
            <person name="Aoki K."/>
            <person name="Shiwa Y."/>
            <person name="Matsutani M."/>
            <person name="Fujita N."/>
            <person name="Sugita T."/>
            <person name="Iwasaki W."/>
            <person name="Tanaka N."/>
            <person name="Takashima M."/>
        </authorList>
    </citation>
    <scope>NUCLEOTIDE SEQUENCE</scope>
    <source>
        <strain evidence="8">HIS019</strain>
    </source>
</reference>
<feature type="transmembrane region" description="Helical" evidence="6">
    <location>
        <begin position="298"/>
        <end position="317"/>
    </location>
</feature>